<dbReference type="EMBL" id="KZ293781">
    <property type="protein sequence ID" value="PBK79362.1"/>
    <property type="molecule type" value="Genomic_DNA"/>
</dbReference>
<feature type="signal peptide" evidence="3">
    <location>
        <begin position="1"/>
        <end position="17"/>
    </location>
</feature>
<evidence type="ECO:0000256" key="2">
    <source>
        <dbReference type="SAM" id="Phobius"/>
    </source>
</evidence>
<dbReference type="CDD" id="cd12087">
    <property type="entry name" value="TM_EGFR-like"/>
    <property type="match status" value="1"/>
</dbReference>
<dbReference type="Proteomes" id="UP000217790">
    <property type="component" value="Unassembled WGS sequence"/>
</dbReference>
<evidence type="ECO:0000313" key="4">
    <source>
        <dbReference type="EMBL" id="PBK79362.1"/>
    </source>
</evidence>
<evidence type="ECO:0000313" key="5">
    <source>
        <dbReference type="Proteomes" id="UP000217790"/>
    </source>
</evidence>
<keyword evidence="2" id="KW-0472">Membrane</keyword>
<feature type="chain" id="PRO_5013917538" evidence="3">
    <location>
        <begin position="18"/>
        <end position="301"/>
    </location>
</feature>
<evidence type="ECO:0000256" key="3">
    <source>
        <dbReference type="SAM" id="SignalP"/>
    </source>
</evidence>
<dbReference type="InParanoid" id="A0A2H3CJJ1"/>
<keyword evidence="5" id="KW-1185">Reference proteome</keyword>
<feature type="region of interest" description="Disordered" evidence="1">
    <location>
        <begin position="216"/>
        <end position="239"/>
    </location>
</feature>
<evidence type="ECO:0000256" key="1">
    <source>
        <dbReference type="SAM" id="MobiDB-lite"/>
    </source>
</evidence>
<feature type="compositionally biased region" description="Low complexity" evidence="1">
    <location>
        <begin position="115"/>
        <end position="126"/>
    </location>
</feature>
<keyword evidence="3" id="KW-0732">Signal</keyword>
<keyword evidence="2" id="KW-1133">Transmembrane helix</keyword>
<feature type="transmembrane region" description="Helical" evidence="2">
    <location>
        <begin position="141"/>
        <end position="164"/>
    </location>
</feature>
<dbReference type="OMA" id="WHRETND"/>
<reference evidence="5" key="1">
    <citation type="journal article" date="2017" name="Nat. Ecol. Evol.">
        <title>Genome expansion and lineage-specific genetic innovations in the forest pathogenic fungi Armillaria.</title>
        <authorList>
            <person name="Sipos G."/>
            <person name="Prasanna A.N."/>
            <person name="Walter M.C."/>
            <person name="O'Connor E."/>
            <person name="Balint B."/>
            <person name="Krizsan K."/>
            <person name="Kiss B."/>
            <person name="Hess J."/>
            <person name="Varga T."/>
            <person name="Slot J."/>
            <person name="Riley R."/>
            <person name="Boka B."/>
            <person name="Rigling D."/>
            <person name="Barry K."/>
            <person name="Lee J."/>
            <person name="Mihaltcheva S."/>
            <person name="LaButti K."/>
            <person name="Lipzen A."/>
            <person name="Waldron R."/>
            <person name="Moloney N.M."/>
            <person name="Sperisen C."/>
            <person name="Kredics L."/>
            <person name="Vagvoelgyi C."/>
            <person name="Patrignani A."/>
            <person name="Fitzpatrick D."/>
            <person name="Nagy I."/>
            <person name="Doyle S."/>
            <person name="Anderson J.B."/>
            <person name="Grigoriev I.V."/>
            <person name="Gueldener U."/>
            <person name="Muensterkoetter M."/>
            <person name="Nagy L.G."/>
        </authorList>
    </citation>
    <scope>NUCLEOTIDE SEQUENCE [LARGE SCALE GENOMIC DNA]</scope>
    <source>
        <strain evidence="5">Ar21-2</strain>
    </source>
</reference>
<feature type="region of interest" description="Disordered" evidence="1">
    <location>
        <begin position="173"/>
        <end position="200"/>
    </location>
</feature>
<gene>
    <name evidence="4" type="ORF">ARMGADRAFT_1172422</name>
</gene>
<protein>
    <submittedName>
        <fullName evidence="4">Uncharacterized protein</fullName>
    </submittedName>
</protein>
<feature type="region of interest" description="Disordered" evidence="1">
    <location>
        <begin position="115"/>
        <end position="136"/>
    </location>
</feature>
<proteinExistence type="predicted"/>
<dbReference type="AlphaFoldDB" id="A0A2H3CJJ1"/>
<feature type="compositionally biased region" description="Polar residues" evidence="1">
    <location>
        <begin position="127"/>
        <end position="136"/>
    </location>
</feature>
<dbReference type="OrthoDB" id="2963846at2759"/>
<name>A0A2H3CJJ1_ARMGA</name>
<organism evidence="4 5">
    <name type="scientific">Armillaria gallica</name>
    <name type="common">Bulbous honey fungus</name>
    <name type="synonym">Armillaria bulbosa</name>
    <dbReference type="NCBI Taxonomy" id="47427"/>
    <lineage>
        <taxon>Eukaryota</taxon>
        <taxon>Fungi</taxon>
        <taxon>Dikarya</taxon>
        <taxon>Basidiomycota</taxon>
        <taxon>Agaricomycotina</taxon>
        <taxon>Agaricomycetes</taxon>
        <taxon>Agaricomycetidae</taxon>
        <taxon>Agaricales</taxon>
        <taxon>Marasmiineae</taxon>
        <taxon>Physalacriaceae</taxon>
        <taxon>Armillaria</taxon>
    </lineage>
</organism>
<accession>A0A2H3CJJ1</accession>
<sequence length="301" mass="32465">MLLRIASSCLSFAFSHGLSFDYFPGNVTVGIPITLSWHRETNDSNQIDFVLSSLPGEVSLEGLHLLSATDSTRLNGTLNVTFPGSGEYTIEAIANQTGVVTVVAAQRFEVASSSSSTESVKSTTAAPPNSNSTHGNHQTSIIIGAVIGTLVSLFLLGGGAFLFIRQRKRRTQKHRLSPNLKIQPELDLYSPPVGNKNSETVSPMLEDEVAPDLVDISPDTVEQSPEGNPAEDERGRRDSVETHLHADTSELQSAQQQEGSHAALDVVAAEVLRLRVQVQQLIEREAERVQGNAFEPPPAYA</sequence>
<keyword evidence="2" id="KW-0812">Transmembrane</keyword>